<dbReference type="Gene3D" id="1.20.120.160">
    <property type="entry name" value="HPT domain"/>
    <property type="match status" value="1"/>
</dbReference>
<evidence type="ECO:0000313" key="1">
    <source>
        <dbReference type="EMBL" id="STZ70027.1"/>
    </source>
</evidence>
<evidence type="ECO:0000313" key="2">
    <source>
        <dbReference type="Proteomes" id="UP000255024"/>
    </source>
</evidence>
<gene>
    <name evidence="1" type="ORF">NCTC11179_03552</name>
</gene>
<dbReference type="Proteomes" id="UP000255024">
    <property type="component" value="Unassembled WGS sequence"/>
</dbReference>
<accession>A0A378U4G6</accession>
<dbReference type="GO" id="GO:0000160">
    <property type="term" value="P:phosphorelay signal transduction system"/>
    <property type="evidence" value="ECO:0007669"/>
    <property type="project" value="InterPro"/>
</dbReference>
<name>A0A378U4G6_MYROD</name>
<protein>
    <submittedName>
        <fullName evidence="1">Uncharacterized protein</fullName>
    </submittedName>
</protein>
<dbReference type="SUPFAM" id="SSF47226">
    <property type="entry name" value="Histidine-containing phosphotransfer domain, HPT domain"/>
    <property type="match status" value="1"/>
</dbReference>
<proteinExistence type="predicted"/>
<keyword evidence="2" id="KW-1185">Reference proteome</keyword>
<dbReference type="InterPro" id="IPR036641">
    <property type="entry name" value="HPT_dom_sf"/>
</dbReference>
<sequence length="117" mass="14156">MALFYDVRSLYMKHNNAEELVAEELVFYVEQMTKRLEKMKKHIDAKNYEKLQKHVKVLQPMVETLGMDQAFEEFNSIQEWIEQKGKIKEIKEVYKLLRKHIRSAVKEIKKDYHIVVQ</sequence>
<organism evidence="1 2">
    <name type="scientific">Myroides odoratus</name>
    <name type="common">Flavobacterium odoratum</name>
    <dbReference type="NCBI Taxonomy" id="256"/>
    <lineage>
        <taxon>Bacteria</taxon>
        <taxon>Pseudomonadati</taxon>
        <taxon>Bacteroidota</taxon>
        <taxon>Flavobacteriia</taxon>
        <taxon>Flavobacteriales</taxon>
        <taxon>Flavobacteriaceae</taxon>
        <taxon>Myroides</taxon>
    </lineage>
</organism>
<dbReference type="AlphaFoldDB" id="A0A378U4G6"/>
<reference evidence="1 2" key="1">
    <citation type="submission" date="2018-06" db="EMBL/GenBank/DDBJ databases">
        <authorList>
            <consortium name="Pathogen Informatics"/>
            <person name="Doyle S."/>
        </authorList>
    </citation>
    <scope>NUCLEOTIDE SEQUENCE [LARGE SCALE GENOMIC DNA]</scope>
    <source>
        <strain evidence="1 2">NCTC11179</strain>
    </source>
</reference>
<dbReference type="EMBL" id="UGQL01000002">
    <property type="protein sequence ID" value="STZ70027.1"/>
    <property type="molecule type" value="Genomic_DNA"/>
</dbReference>